<dbReference type="InterPro" id="IPR000238">
    <property type="entry name" value="RbfA"/>
</dbReference>
<dbReference type="InterPro" id="IPR015946">
    <property type="entry name" value="KH_dom-like_a/b"/>
</dbReference>
<comment type="subunit">
    <text evidence="2">Monomer. Binds 30S ribosomal subunits, but not 50S ribosomal subunits or 70S ribosomes.</text>
</comment>
<dbReference type="PANTHER" id="PTHR33515">
    <property type="entry name" value="RIBOSOME-BINDING FACTOR A, CHLOROPLASTIC-RELATED"/>
    <property type="match status" value="1"/>
</dbReference>
<comment type="subcellular location">
    <subcellularLocation>
        <location evidence="2">Cytoplasm</location>
    </subcellularLocation>
</comment>
<comment type="similarity">
    <text evidence="2">Belongs to the RbfA family.</text>
</comment>
<dbReference type="RefSeq" id="WP_214175949.1">
    <property type="nucleotide sequence ID" value="NZ_JAHCVK010000006.1"/>
</dbReference>
<dbReference type="EMBL" id="JAHCVK010000006">
    <property type="protein sequence ID" value="MBT0653944.1"/>
    <property type="molecule type" value="Genomic_DNA"/>
</dbReference>
<protein>
    <recommendedName>
        <fullName evidence="2">Ribosome-binding factor A</fullName>
    </recommendedName>
</protein>
<proteinExistence type="inferred from homology"/>
<dbReference type="Proteomes" id="UP000756860">
    <property type="component" value="Unassembled WGS sequence"/>
</dbReference>
<dbReference type="HAMAP" id="MF_00003">
    <property type="entry name" value="RbfA"/>
    <property type="match status" value="1"/>
</dbReference>
<dbReference type="Pfam" id="PF02033">
    <property type="entry name" value="RBFA"/>
    <property type="match status" value="1"/>
</dbReference>
<keyword evidence="1 2" id="KW-0690">Ribosome biogenesis</keyword>
<dbReference type="Gene3D" id="3.30.300.20">
    <property type="match status" value="1"/>
</dbReference>
<dbReference type="SUPFAM" id="SSF89919">
    <property type="entry name" value="Ribosome-binding factor A, RbfA"/>
    <property type="match status" value="1"/>
</dbReference>
<accession>A0ABS5SF13</accession>
<evidence type="ECO:0000256" key="1">
    <source>
        <dbReference type="ARBA" id="ARBA00022517"/>
    </source>
</evidence>
<dbReference type="InterPro" id="IPR023799">
    <property type="entry name" value="RbfA_dom_sf"/>
</dbReference>
<comment type="caution">
    <text evidence="3">The sequence shown here is derived from an EMBL/GenBank/DDBJ whole genome shotgun (WGS) entry which is preliminary data.</text>
</comment>
<keyword evidence="2" id="KW-0963">Cytoplasm</keyword>
<dbReference type="PANTHER" id="PTHR33515:SF1">
    <property type="entry name" value="RIBOSOME-BINDING FACTOR A, CHLOROPLASTIC-RELATED"/>
    <property type="match status" value="1"/>
</dbReference>
<evidence type="ECO:0000313" key="4">
    <source>
        <dbReference type="Proteomes" id="UP000756860"/>
    </source>
</evidence>
<evidence type="ECO:0000313" key="3">
    <source>
        <dbReference type="EMBL" id="MBT0653944.1"/>
    </source>
</evidence>
<organism evidence="3 4">
    <name type="scientific">Geomobilimonas luticola</name>
    <dbReference type="NCBI Taxonomy" id="1114878"/>
    <lineage>
        <taxon>Bacteria</taxon>
        <taxon>Pseudomonadati</taxon>
        <taxon>Thermodesulfobacteriota</taxon>
        <taxon>Desulfuromonadia</taxon>
        <taxon>Geobacterales</taxon>
        <taxon>Geobacteraceae</taxon>
        <taxon>Geomobilimonas</taxon>
    </lineage>
</organism>
<reference evidence="3 4" key="1">
    <citation type="submission" date="2021-05" db="EMBL/GenBank/DDBJ databases">
        <title>The draft genome of Geobacter luticola JCM 17780.</title>
        <authorList>
            <person name="Xu Z."/>
            <person name="Masuda Y."/>
            <person name="Itoh H."/>
            <person name="Senoo K."/>
        </authorList>
    </citation>
    <scope>NUCLEOTIDE SEQUENCE [LARGE SCALE GENOMIC DNA]</scope>
    <source>
        <strain evidence="3 4">JCM 17780</strain>
    </source>
</reference>
<dbReference type="NCBIfam" id="NF010388">
    <property type="entry name" value="PRK13815.1"/>
    <property type="match status" value="1"/>
</dbReference>
<name>A0ABS5SF13_9BACT</name>
<comment type="function">
    <text evidence="2">One of several proteins that assist in the late maturation steps of the functional core of the 30S ribosomal subunit. Associates with free 30S ribosomal subunits (but not with 30S subunits that are part of 70S ribosomes or polysomes). Required for efficient processing of 16S rRNA. May interact with the 5'-terminal helix region of 16S rRNA.</text>
</comment>
<dbReference type="NCBIfam" id="TIGR00082">
    <property type="entry name" value="rbfA"/>
    <property type="match status" value="1"/>
</dbReference>
<keyword evidence="4" id="KW-1185">Reference proteome</keyword>
<dbReference type="InterPro" id="IPR020053">
    <property type="entry name" value="Ribosome-bd_factorA_CS"/>
</dbReference>
<sequence>MFKRSEKVGEAVHELVSELLVKGLKDPRIGFVTITGVKVTDDLHLAKVYFTVIGSDEEKKATRAGLNSSRGFIRKEMGKKFRMKYVPDVEFIYDESVEYGMRIETILKEIGSGEPGND</sequence>
<evidence type="ECO:0000256" key="2">
    <source>
        <dbReference type="HAMAP-Rule" id="MF_00003"/>
    </source>
</evidence>
<gene>
    <name evidence="2" type="primary">rbfA</name>
    <name evidence="3" type="ORF">KI810_12820</name>
</gene>
<dbReference type="PROSITE" id="PS01319">
    <property type="entry name" value="RBFA"/>
    <property type="match status" value="1"/>
</dbReference>